<evidence type="ECO:0000313" key="3">
    <source>
        <dbReference type="EMBL" id="QCU90223.1"/>
    </source>
</evidence>
<keyword evidence="1" id="KW-0175">Coiled coil</keyword>
<protein>
    <submittedName>
        <fullName evidence="3">DUF3087 family protein</fullName>
    </submittedName>
</protein>
<accession>A0A4V1HHU3</accession>
<dbReference type="EMBL" id="CP040602">
    <property type="protein sequence ID" value="QCU90223.1"/>
    <property type="molecule type" value="Genomic_DNA"/>
</dbReference>
<dbReference type="OrthoDB" id="6118461at2"/>
<dbReference type="InterPro" id="IPR021438">
    <property type="entry name" value="DUF3087"/>
</dbReference>
<organism evidence="3 4">
    <name type="scientific">Thiomicrorhabdus sediminis</name>
    <dbReference type="NCBI Taxonomy" id="2580412"/>
    <lineage>
        <taxon>Bacteria</taxon>
        <taxon>Pseudomonadati</taxon>
        <taxon>Pseudomonadota</taxon>
        <taxon>Gammaproteobacteria</taxon>
        <taxon>Thiotrichales</taxon>
        <taxon>Piscirickettsiaceae</taxon>
        <taxon>Thiomicrorhabdus</taxon>
    </lineage>
</organism>
<keyword evidence="2" id="KW-1133">Transmembrane helix</keyword>
<evidence type="ECO:0000256" key="1">
    <source>
        <dbReference type="SAM" id="Coils"/>
    </source>
</evidence>
<gene>
    <name evidence="3" type="ORF">FE785_06065</name>
</gene>
<feature type="transmembrane region" description="Helical" evidence="2">
    <location>
        <begin position="50"/>
        <end position="72"/>
    </location>
</feature>
<evidence type="ECO:0000256" key="2">
    <source>
        <dbReference type="SAM" id="Phobius"/>
    </source>
</evidence>
<feature type="coiled-coil region" evidence="1">
    <location>
        <begin position="126"/>
        <end position="156"/>
    </location>
</feature>
<feature type="transmembrane region" description="Helical" evidence="2">
    <location>
        <begin position="23"/>
        <end position="44"/>
    </location>
</feature>
<dbReference type="RefSeq" id="WP_138564898.1">
    <property type="nucleotide sequence ID" value="NZ_CP040602.1"/>
</dbReference>
<keyword evidence="2" id="KW-0472">Membrane</keyword>
<dbReference type="AlphaFoldDB" id="A0A4V1HHU3"/>
<keyword evidence="4" id="KW-1185">Reference proteome</keyword>
<name>A0A4V1HHU3_9GAMM</name>
<dbReference type="Proteomes" id="UP000304864">
    <property type="component" value="Chromosome"/>
</dbReference>
<reference evidence="3 4" key="1">
    <citation type="submission" date="2019-05" db="EMBL/GenBank/DDBJ databases">
        <title>Thiomicrorhabdus sediminis sp. nov, a novel sulfur-oxidizing bacterium isolated from coastal sediment.</title>
        <authorList>
            <person name="Liu X."/>
        </authorList>
    </citation>
    <scope>NUCLEOTIDE SEQUENCE [LARGE SCALE GENOMIC DNA]</scope>
    <source>
        <strain evidence="3 4">G1</strain>
    </source>
</reference>
<dbReference type="KEGG" id="thig:FE785_06065"/>
<proteinExistence type="predicted"/>
<sequence length="173" mass="20174">MFQLENIDAVEYRKKTRQATIKIMALFIVIGFITATLAVEWFGAYSNNKLVLNFIGAFIGLMITAMIVKTFFADKAWMKEAIYSWRLKRHLMMITNKIRPIQEAAQHNDSNALKVMRFYHLGLQQMHKLEDNNAALLDIKAEIKELEDKINELGLEANQDHFDPSWIESYHNH</sequence>
<evidence type="ECO:0000313" key="4">
    <source>
        <dbReference type="Proteomes" id="UP000304864"/>
    </source>
</evidence>
<dbReference type="Pfam" id="PF11286">
    <property type="entry name" value="DUF3087"/>
    <property type="match status" value="1"/>
</dbReference>
<keyword evidence="2" id="KW-0812">Transmembrane</keyword>